<feature type="region of interest" description="Disordered" evidence="1">
    <location>
        <begin position="39"/>
        <end position="67"/>
    </location>
</feature>
<proteinExistence type="predicted"/>
<dbReference type="KEGG" id="sur:STAUR_0360"/>
<dbReference type="Proteomes" id="UP000001351">
    <property type="component" value="Chromosome"/>
</dbReference>
<protein>
    <submittedName>
        <fullName evidence="2">Uncharacterized protein</fullName>
    </submittedName>
</protein>
<evidence type="ECO:0000256" key="1">
    <source>
        <dbReference type="SAM" id="MobiDB-lite"/>
    </source>
</evidence>
<dbReference type="EMBL" id="CP002271">
    <property type="protein sequence ID" value="ADO68169.1"/>
    <property type="molecule type" value="Genomic_DNA"/>
</dbReference>
<name>E3FQ59_STIAD</name>
<dbReference type="AlphaFoldDB" id="E3FQ59"/>
<accession>E3FQ59</accession>
<evidence type="ECO:0000313" key="3">
    <source>
        <dbReference type="Proteomes" id="UP000001351"/>
    </source>
</evidence>
<reference evidence="2 3" key="1">
    <citation type="journal article" date="2011" name="Mol. Biol. Evol.">
        <title>Comparative genomic analysis of fruiting body formation in Myxococcales.</title>
        <authorList>
            <person name="Huntley S."/>
            <person name="Hamann N."/>
            <person name="Wegener-Feldbrugge S."/>
            <person name="Treuner-Lange A."/>
            <person name="Kube M."/>
            <person name="Reinhardt R."/>
            <person name="Klages S."/>
            <person name="Muller R."/>
            <person name="Ronning C.M."/>
            <person name="Nierman W.C."/>
            <person name="Sogaard-Andersen L."/>
        </authorList>
    </citation>
    <scope>NUCLEOTIDE SEQUENCE [LARGE SCALE GENOMIC DNA]</scope>
    <source>
        <strain evidence="2 3">DW4/3-1</strain>
    </source>
</reference>
<dbReference type="HOGENOM" id="CLU_1651103_0_0_7"/>
<keyword evidence="3" id="KW-1185">Reference proteome</keyword>
<gene>
    <name evidence="2" type="ordered locus">STAUR_0360</name>
</gene>
<evidence type="ECO:0000313" key="2">
    <source>
        <dbReference type="EMBL" id="ADO68169.1"/>
    </source>
</evidence>
<organism evidence="2 3">
    <name type="scientific">Stigmatella aurantiaca (strain DW4/3-1)</name>
    <dbReference type="NCBI Taxonomy" id="378806"/>
    <lineage>
        <taxon>Bacteria</taxon>
        <taxon>Pseudomonadati</taxon>
        <taxon>Myxococcota</taxon>
        <taxon>Myxococcia</taxon>
        <taxon>Myxococcales</taxon>
        <taxon>Cystobacterineae</taxon>
        <taxon>Archangiaceae</taxon>
        <taxon>Stigmatella</taxon>
    </lineage>
</organism>
<sequence>MRFSRTSRGARSEELTRASCKSQPRGTCLLVGQVRALPVGRGEAKAPGGPPHKGRERHNTGAGAGARVASKRAGQRMAAAQAVEMITLLSMSLHPATLGVGFAPRHRHPVGAHSVPTTSCSARSCQMRKSDDLMAVGLGLWPPMLFRKSCRWRRGQAPSP</sequence>
<dbReference type="STRING" id="378806.STAUR_0360"/>